<dbReference type="EMBL" id="BMGK01000006">
    <property type="protein sequence ID" value="GGD93487.1"/>
    <property type="molecule type" value="Genomic_DNA"/>
</dbReference>
<keyword evidence="1" id="KW-0732">Signal</keyword>
<evidence type="ECO:0008006" key="4">
    <source>
        <dbReference type="Google" id="ProtNLM"/>
    </source>
</evidence>
<evidence type="ECO:0000313" key="3">
    <source>
        <dbReference type="Proteomes" id="UP000652231"/>
    </source>
</evidence>
<comment type="caution">
    <text evidence="2">The sequence shown here is derived from an EMBL/GenBank/DDBJ whole genome shotgun (WGS) entry which is preliminary data.</text>
</comment>
<organism evidence="2 3">
    <name type="scientific">Planktosalinus lacus</name>
    <dbReference type="NCBI Taxonomy" id="1526573"/>
    <lineage>
        <taxon>Bacteria</taxon>
        <taxon>Pseudomonadati</taxon>
        <taxon>Bacteroidota</taxon>
        <taxon>Flavobacteriia</taxon>
        <taxon>Flavobacteriales</taxon>
        <taxon>Flavobacteriaceae</taxon>
        <taxon>Planktosalinus</taxon>
    </lineage>
</organism>
<sequence>MKKVVLLLTVSALLLSCATPQTVRDSKKVMKGEWVLNSVTHNESGTYEISLFNDVSRDCFEGSVWRFIPNNNTGTYAIESAGCTVGERNFIFTIQEIDTASGYYDFLLKPTDERGRSETNQGFRVRLSQLSENIMVWEQSLMVDGKPFKLYMNFSKLQ</sequence>
<protein>
    <recommendedName>
        <fullName evidence="4">Lipocalin</fullName>
    </recommendedName>
</protein>
<dbReference type="AlphaFoldDB" id="A0A8J2Y6W3"/>
<reference evidence="2" key="2">
    <citation type="submission" date="2020-09" db="EMBL/GenBank/DDBJ databases">
        <authorList>
            <person name="Sun Q."/>
            <person name="Zhou Y."/>
        </authorList>
    </citation>
    <scope>NUCLEOTIDE SEQUENCE</scope>
    <source>
        <strain evidence="2">CGMCC 1.12924</strain>
    </source>
</reference>
<keyword evidence="3" id="KW-1185">Reference proteome</keyword>
<reference evidence="2" key="1">
    <citation type="journal article" date="2014" name="Int. J. Syst. Evol. Microbiol.">
        <title>Complete genome sequence of Corynebacterium casei LMG S-19264T (=DSM 44701T), isolated from a smear-ripened cheese.</title>
        <authorList>
            <consortium name="US DOE Joint Genome Institute (JGI-PGF)"/>
            <person name="Walter F."/>
            <person name="Albersmeier A."/>
            <person name="Kalinowski J."/>
            <person name="Ruckert C."/>
        </authorList>
    </citation>
    <scope>NUCLEOTIDE SEQUENCE</scope>
    <source>
        <strain evidence="2">CGMCC 1.12924</strain>
    </source>
</reference>
<feature type="signal peptide" evidence="1">
    <location>
        <begin position="1"/>
        <end position="23"/>
    </location>
</feature>
<evidence type="ECO:0000256" key="1">
    <source>
        <dbReference type="SAM" id="SignalP"/>
    </source>
</evidence>
<dbReference type="RefSeq" id="WP_188441454.1">
    <property type="nucleotide sequence ID" value="NZ_BMGK01000006.1"/>
</dbReference>
<gene>
    <name evidence="2" type="ORF">GCM10011312_16590</name>
</gene>
<feature type="chain" id="PRO_5035259402" description="Lipocalin" evidence="1">
    <location>
        <begin position="24"/>
        <end position="158"/>
    </location>
</feature>
<evidence type="ECO:0000313" key="2">
    <source>
        <dbReference type="EMBL" id="GGD93487.1"/>
    </source>
</evidence>
<accession>A0A8J2Y6W3</accession>
<dbReference type="Proteomes" id="UP000652231">
    <property type="component" value="Unassembled WGS sequence"/>
</dbReference>
<dbReference type="PROSITE" id="PS51257">
    <property type="entry name" value="PROKAR_LIPOPROTEIN"/>
    <property type="match status" value="1"/>
</dbReference>
<name>A0A8J2Y6W3_9FLAO</name>
<proteinExistence type="predicted"/>